<gene>
    <name evidence="2" type="ORF">FLL46_02740</name>
</gene>
<sequence length="178" mass="20171">MQLPDTFTSNKPYLFRAIYEWLLDNEATPYILVDATKPYVDVPQEHIKNDQIVLNANPSAVRDWHVDNEAVSFNARFSGVSRHIYVPMNALMAIYAQENGLGMAFPPQDELEEESQSGQQETELSDAEKIEESQSFQDANHSKSTNHLRDASEIKEQDPTTPDKKPPSKKGSHLKIVK</sequence>
<dbReference type="GO" id="GO:0045732">
    <property type="term" value="P:positive regulation of protein catabolic process"/>
    <property type="evidence" value="ECO:0007669"/>
    <property type="project" value="TreeGrafter"/>
</dbReference>
<dbReference type="InterPro" id="IPR007481">
    <property type="entry name" value="SspB"/>
</dbReference>
<feature type="compositionally biased region" description="Basic and acidic residues" evidence="1">
    <location>
        <begin position="147"/>
        <end position="166"/>
    </location>
</feature>
<feature type="compositionally biased region" description="Basic residues" evidence="1">
    <location>
        <begin position="167"/>
        <end position="178"/>
    </location>
</feature>
<keyword evidence="2" id="KW-0378">Hydrolase</keyword>
<comment type="caution">
    <text evidence="2">The sequence shown here is derived from an EMBL/GenBank/DDBJ whole genome shotgun (WGS) entry which is preliminary data.</text>
</comment>
<evidence type="ECO:0000256" key="1">
    <source>
        <dbReference type="SAM" id="MobiDB-lite"/>
    </source>
</evidence>
<keyword evidence="2" id="KW-0645">Protease</keyword>
<dbReference type="PANTHER" id="PTHR37486">
    <property type="entry name" value="STRINGENT STARVATION PROTEIN B"/>
    <property type="match status" value="1"/>
</dbReference>
<feature type="compositionally biased region" description="Polar residues" evidence="1">
    <location>
        <begin position="133"/>
        <end position="145"/>
    </location>
</feature>
<dbReference type="SUPFAM" id="SSF101738">
    <property type="entry name" value="SspB-like"/>
    <property type="match status" value="1"/>
</dbReference>
<reference evidence="2 3" key="1">
    <citation type="submission" date="2019-07" db="EMBL/GenBank/DDBJ databases">
        <title>Draft genome for Aliikangiella sp. M105.</title>
        <authorList>
            <person name="Wang G."/>
        </authorList>
    </citation>
    <scope>NUCLEOTIDE SEQUENCE [LARGE SCALE GENOMIC DNA]</scope>
    <source>
        <strain evidence="2 3">M105</strain>
    </source>
</reference>
<evidence type="ECO:0000313" key="2">
    <source>
        <dbReference type="EMBL" id="TQV89814.1"/>
    </source>
</evidence>
<feature type="region of interest" description="Disordered" evidence="1">
    <location>
        <begin position="104"/>
        <end position="178"/>
    </location>
</feature>
<dbReference type="Gene3D" id="2.30.30.220">
    <property type="entry name" value="SspB-like"/>
    <property type="match status" value="1"/>
</dbReference>
<dbReference type="NCBIfam" id="NF008769">
    <property type="entry name" value="PRK11798.2-5"/>
    <property type="match status" value="1"/>
</dbReference>
<keyword evidence="3" id="KW-1185">Reference proteome</keyword>
<dbReference type="OrthoDB" id="9797358at2"/>
<dbReference type="NCBIfam" id="NF008763">
    <property type="entry name" value="PRK11798.1-2"/>
    <property type="match status" value="1"/>
</dbReference>
<dbReference type="AlphaFoldDB" id="A0A545UK27"/>
<organism evidence="2 3">
    <name type="scientific">Aliikangiella coralliicola</name>
    <dbReference type="NCBI Taxonomy" id="2592383"/>
    <lineage>
        <taxon>Bacteria</taxon>
        <taxon>Pseudomonadati</taxon>
        <taxon>Pseudomonadota</taxon>
        <taxon>Gammaproteobacteria</taxon>
        <taxon>Oceanospirillales</taxon>
        <taxon>Pleioneaceae</taxon>
        <taxon>Aliikangiella</taxon>
    </lineage>
</organism>
<accession>A0A545UK27</accession>
<dbReference type="Pfam" id="PF04386">
    <property type="entry name" value="SspB"/>
    <property type="match status" value="1"/>
</dbReference>
<dbReference type="GO" id="GO:0008233">
    <property type="term" value="F:peptidase activity"/>
    <property type="evidence" value="ECO:0007669"/>
    <property type="project" value="UniProtKB-KW"/>
</dbReference>
<protein>
    <submittedName>
        <fullName evidence="2">ClpXP protease specificity-enhancing factor</fullName>
    </submittedName>
</protein>
<dbReference type="GO" id="GO:0005840">
    <property type="term" value="C:ribosome"/>
    <property type="evidence" value="ECO:0007669"/>
    <property type="project" value="TreeGrafter"/>
</dbReference>
<dbReference type="GO" id="GO:0006508">
    <property type="term" value="P:proteolysis"/>
    <property type="evidence" value="ECO:0007669"/>
    <property type="project" value="UniProtKB-KW"/>
</dbReference>
<dbReference type="InterPro" id="IPR036760">
    <property type="entry name" value="SspB-like_sf"/>
</dbReference>
<dbReference type="PANTHER" id="PTHR37486:SF1">
    <property type="entry name" value="STRINGENT STARVATION PROTEIN B"/>
    <property type="match status" value="1"/>
</dbReference>
<evidence type="ECO:0000313" key="3">
    <source>
        <dbReference type="Proteomes" id="UP000315439"/>
    </source>
</evidence>
<dbReference type="GO" id="GO:0005829">
    <property type="term" value="C:cytosol"/>
    <property type="evidence" value="ECO:0007669"/>
    <property type="project" value="TreeGrafter"/>
</dbReference>
<dbReference type="EMBL" id="VIKS01000001">
    <property type="protein sequence ID" value="TQV89814.1"/>
    <property type="molecule type" value="Genomic_DNA"/>
</dbReference>
<proteinExistence type="predicted"/>
<dbReference type="Proteomes" id="UP000315439">
    <property type="component" value="Unassembled WGS sequence"/>
</dbReference>
<name>A0A545UK27_9GAMM</name>
<dbReference type="RefSeq" id="WP_142891878.1">
    <property type="nucleotide sequence ID" value="NZ_ML660160.1"/>
</dbReference>